<dbReference type="SUPFAM" id="SSF48403">
    <property type="entry name" value="Ankyrin repeat"/>
    <property type="match status" value="2"/>
</dbReference>
<dbReference type="Pfam" id="PF13637">
    <property type="entry name" value="Ank_4"/>
    <property type="match status" value="1"/>
</dbReference>
<organism evidence="4 5">
    <name type="scientific">Discina gigas</name>
    <dbReference type="NCBI Taxonomy" id="1032678"/>
    <lineage>
        <taxon>Eukaryota</taxon>
        <taxon>Fungi</taxon>
        <taxon>Dikarya</taxon>
        <taxon>Ascomycota</taxon>
        <taxon>Pezizomycotina</taxon>
        <taxon>Pezizomycetes</taxon>
        <taxon>Pezizales</taxon>
        <taxon>Discinaceae</taxon>
        <taxon>Discina</taxon>
    </lineage>
</organism>
<comment type="caution">
    <text evidence="4">The sequence shown here is derived from an EMBL/GenBank/DDBJ whole genome shotgun (WGS) entry which is preliminary data.</text>
</comment>
<sequence length="944" mass="103339">MVSFQPRPPSQILNSQPVAPELCQSHLLMWKPAKCTVHMEDLAYLQWMRDRLERVGEIVIDDTYTQGPRGLIQPFVKAFEAVYRKTIQRASILATECGTEPNSLKKAMYDQLLSCCEKSPAGIESRESILSQAVQFYEANDDYLMAQKSQELYLALLSQPTASGEDRGVLSATRKLINLYEKVSEKLGFIANRLGLNVAVALTVSPVLHRAIRQNNVLLVSETLDRVDKSHDTDILGRDALHCACETRALPILQFLIRKGYHLNQDDFVMTTPLCLAAEVGFMDGVTHLVRAELSDAWNGNDINHPRWRVLRETVENGHLKLDDLRIDAAIVMSTERRRDRWGKAVAVAARGGHLDIVAWILEMGVDMNAEFTKDTIAEAICVAAAGGHLGVVRLLVEHGVGHNLDVERSFRFQAPLYHAARGGNLHIVEWLIQSGVNVNLPASNGWTALQVAAENGHVQILEELILHGADINARPTSHLGRTALQAAIGGRHLAIVRSLIERGANVNAPGGRTALAVAAENGDLELLELLIEHGAKPTHIPRAGDTRIFRDLHIWKQQDVTFFRPSSGILYVAAKGGHLEVVRRLIALGAGVSETGRYSALGAAAEQGNVEIVKLLVENEVHIDCRAPIPCGDGPRIAALRGHLEIAQYLVQNTIDINRYSRKYVGEIALLAAVRDGRLAMVESLIEMGANINPGRMSQQEPALLAALRQGYMDIVQLLVRNGADMHIALVDAARGGHLQNVIWLVENGANMASRNQSGDALDAAASRGHLDVVKFLIRRETYIEPVRAHSYRQNALLSAAGRGHLQIVKLLIAMGAPGDCLTRALDLAVRHNDLNVVKLLILCGADINANPSDTKRMPVLRIVTNPGIAQLLIDNGADVNAASVRSCSPLMFAVMTRNLKMAQLLLRHGINVVDEPQRVVEQARSSQDNCMLELLVAAGAKS</sequence>
<dbReference type="Proteomes" id="UP001447188">
    <property type="component" value="Unassembled WGS sequence"/>
</dbReference>
<evidence type="ECO:0000256" key="2">
    <source>
        <dbReference type="ARBA" id="ARBA00023043"/>
    </source>
</evidence>
<dbReference type="PROSITE" id="PS50088">
    <property type="entry name" value="ANK_REPEAT"/>
    <property type="match status" value="9"/>
</dbReference>
<feature type="repeat" description="ANK" evidence="3">
    <location>
        <begin position="236"/>
        <end position="268"/>
    </location>
</feature>
<feature type="repeat" description="ANK" evidence="3">
    <location>
        <begin position="566"/>
        <end position="598"/>
    </location>
</feature>
<feature type="repeat" description="ANK" evidence="3">
    <location>
        <begin position="700"/>
        <end position="732"/>
    </location>
</feature>
<keyword evidence="5" id="KW-1185">Reference proteome</keyword>
<dbReference type="Gene3D" id="1.25.40.20">
    <property type="entry name" value="Ankyrin repeat-containing domain"/>
    <property type="match status" value="5"/>
</dbReference>
<dbReference type="InterPro" id="IPR036770">
    <property type="entry name" value="Ankyrin_rpt-contain_sf"/>
</dbReference>
<feature type="repeat" description="ANK" evidence="3">
    <location>
        <begin position="826"/>
        <end position="854"/>
    </location>
</feature>
<evidence type="ECO:0000256" key="3">
    <source>
        <dbReference type="PROSITE-ProRule" id="PRU00023"/>
    </source>
</evidence>
<accession>A0ABR3GAM1</accession>
<dbReference type="PRINTS" id="PR01415">
    <property type="entry name" value="ANKYRIN"/>
</dbReference>
<feature type="repeat" description="ANK" evidence="3">
    <location>
        <begin position="511"/>
        <end position="543"/>
    </location>
</feature>
<dbReference type="EMBL" id="JBBBZM010000141">
    <property type="protein sequence ID" value="KAL0633004.1"/>
    <property type="molecule type" value="Genomic_DNA"/>
</dbReference>
<feature type="repeat" description="ANK" evidence="3">
    <location>
        <begin position="445"/>
        <end position="477"/>
    </location>
</feature>
<name>A0ABR3GAM1_9PEZI</name>
<dbReference type="PROSITE" id="PS50297">
    <property type="entry name" value="ANK_REP_REGION"/>
    <property type="match status" value="6"/>
</dbReference>
<evidence type="ECO:0000313" key="4">
    <source>
        <dbReference type="EMBL" id="KAL0633004.1"/>
    </source>
</evidence>
<dbReference type="PANTHER" id="PTHR24188:SF29">
    <property type="entry name" value="GH09064P"/>
    <property type="match status" value="1"/>
</dbReference>
<evidence type="ECO:0000256" key="1">
    <source>
        <dbReference type="ARBA" id="ARBA00022737"/>
    </source>
</evidence>
<proteinExistence type="predicted"/>
<feature type="repeat" description="ANK" evidence="3">
    <location>
        <begin position="412"/>
        <end position="444"/>
    </location>
</feature>
<dbReference type="Pfam" id="PF12796">
    <property type="entry name" value="Ank_2"/>
    <property type="match status" value="6"/>
</dbReference>
<dbReference type="SMART" id="SM00248">
    <property type="entry name" value="ANK"/>
    <property type="match status" value="17"/>
</dbReference>
<gene>
    <name evidence="4" type="ORF">Q9L58_008110</name>
</gene>
<feature type="repeat" description="ANK" evidence="3">
    <location>
        <begin position="480"/>
        <end position="512"/>
    </location>
</feature>
<keyword evidence="2 3" id="KW-0040">ANK repeat</keyword>
<dbReference type="PANTHER" id="PTHR24188">
    <property type="entry name" value="ANKYRIN REPEAT PROTEIN"/>
    <property type="match status" value="1"/>
</dbReference>
<keyword evidence="1" id="KW-0677">Repeat</keyword>
<protein>
    <submittedName>
        <fullName evidence="4">Uncharacterized protein</fullName>
    </submittedName>
</protein>
<feature type="repeat" description="ANK" evidence="3">
    <location>
        <begin position="666"/>
        <end position="694"/>
    </location>
</feature>
<evidence type="ECO:0000313" key="5">
    <source>
        <dbReference type="Proteomes" id="UP001447188"/>
    </source>
</evidence>
<reference evidence="4 5" key="1">
    <citation type="submission" date="2024-02" db="EMBL/GenBank/DDBJ databases">
        <title>Discinaceae phylogenomics.</title>
        <authorList>
            <person name="Dirks A.C."/>
            <person name="James T.Y."/>
        </authorList>
    </citation>
    <scope>NUCLEOTIDE SEQUENCE [LARGE SCALE GENOMIC DNA]</scope>
    <source>
        <strain evidence="4 5">ACD0624</strain>
    </source>
</reference>
<dbReference type="InterPro" id="IPR002110">
    <property type="entry name" value="Ankyrin_rpt"/>
</dbReference>